<protein>
    <submittedName>
        <fullName evidence="8">Transmembrane protein C2orf18</fullName>
    </submittedName>
</protein>
<feature type="domain" description="EamA" evidence="7">
    <location>
        <begin position="119"/>
        <end position="187"/>
    </location>
</feature>
<feature type="transmembrane region" description="Helical" evidence="6">
    <location>
        <begin position="341"/>
        <end position="360"/>
    </location>
</feature>
<feature type="transmembrane region" description="Helical" evidence="6">
    <location>
        <begin position="118"/>
        <end position="140"/>
    </location>
</feature>
<evidence type="ECO:0000256" key="3">
    <source>
        <dbReference type="ARBA" id="ARBA00022692"/>
    </source>
</evidence>
<feature type="transmembrane region" description="Helical" evidence="6">
    <location>
        <begin position="228"/>
        <end position="248"/>
    </location>
</feature>
<evidence type="ECO:0000256" key="6">
    <source>
        <dbReference type="SAM" id="Phobius"/>
    </source>
</evidence>
<dbReference type="InterPro" id="IPR012404">
    <property type="entry name" value="UCP036436"/>
</dbReference>
<comment type="similarity">
    <text evidence="2">Belongs to the drug/metabolite transporter (DMT) superfamily. Plant drug/metabolite exporter (P-DME) (TC 2.A.7.4) family.</text>
</comment>
<dbReference type="PIRSF" id="PIRSF036436">
    <property type="entry name" value="UCP036436"/>
    <property type="match status" value="1"/>
</dbReference>
<dbReference type="PANTHER" id="PTHR13146:SF0">
    <property type="entry name" value="SOLUTE CARRIER FAMILY 35 MEMBER F6"/>
    <property type="match status" value="1"/>
</dbReference>
<reference evidence="8" key="1">
    <citation type="submission" date="2015-07" db="EMBL/GenBank/DDBJ databases">
        <title>Transcriptome Assembly of Anthurium amnicola.</title>
        <authorList>
            <person name="Suzuki J."/>
        </authorList>
    </citation>
    <scope>NUCLEOTIDE SEQUENCE</scope>
</reference>
<dbReference type="SUPFAM" id="SSF103481">
    <property type="entry name" value="Multidrug resistance efflux transporter EmrE"/>
    <property type="match status" value="1"/>
</dbReference>
<keyword evidence="4 6" id="KW-1133">Transmembrane helix</keyword>
<feature type="transmembrane region" description="Helical" evidence="6">
    <location>
        <begin position="269"/>
        <end position="289"/>
    </location>
</feature>
<dbReference type="Pfam" id="PF00892">
    <property type="entry name" value="EamA"/>
    <property type="match status" value="1"/>
</dbReference>
<feature type="transmembrane region" description="Helical" evidence="6">
    <location>
        <begin position="146"/>
        <end position="165"/>
    </location>
</feature>
<accession>A0A1D1YXF7</accession>
<evidence type="ECO:0000259" key="7">
    <source>
        <dbReference type="Pfam" id="PF00892"/>
    </source>
</evidence>
<keyword evidence="3 6" id="KW-0812">Transmembrane</keyword>
<evidence type="ECO:0000256" key="1">
    <source>
        <dbReference type="ARBA" id="ARBA00004141"/>
    </source>
</evidence>
<evidence type="ECO:0000256" key="2">
    <source>
        <dbReference type="ARBA" id="ARBA00007635"/>
    </source>
</evidence>
<dbReference type="InterPro" id="IPR000620">
    <property type="entry name" value="EamA_dom"/>
</dbReference>
<gene>
    <name evidence="8" type="primary">CB018_3</name>
    <name evidence="8" type="ORF">g.26524</name>
</gene>
<organism evidence="8">
    <name type="scientific">Anthurium amnicola</name>
    <dbReference type="NCBI Taxonomy" id="1678845"/>
    <lineage>
        <taxon>Eukaryota</taxon>
        <taxon>Viridiplantae</taxon>
        <taxon>Streptophyta</taxon>
        <taxon>Embryophyta</taxon>
        <taxon>Tracheophyta</taxon>
        <taxon>Spermatophyta</taxon>
        <taxon>Magnoliopsida</taxon>
        <taxon>Liliopsida</taxon>
        <taxon>Araceae</taxon>
        <taxon>Pothoideae</taxon>
        <taxon>Potheae</taxon>
        <taxon>Anthurium</taxon>
    </lineage>
</organism>
<comment type="subcellular location">
    <subcellularLocation>
        <location evidence="1">Membrane</location>
        <topology evidence="1">Multi-pass membrane protein</topology>
    </subcellularLocation>
</comment>
<feature type="transmembrane region" description="Helical" evidence="6">
    <location>
        <begin position="52"/>
        <end position="71"/>
    </location>
</feature>
<evidence type="ECO:0000256" key="5">
    <source>
        <dbReference type="ARBA" id="ARBA00023136"/>
    </source>
</evidence>
<dbReference type="AlphaFoldDB" id="A0A1D1YXF7"/>
<proteinExistence type="inferred from homology"/>
<evidence type="ECO:0000256" key="4">
    <source>
        <dbReference type="ARBA" id="ARBA00022989"/>
    </source>
</evidence>
<dbReference type="EMBL" id="GDJX01008621">
    <property type="protein sequence ID" value="JAT59315.1"/>
    <property type="molecule type" value="Transcribed_RNA"/>
</dbReference>
<feature type="non-terminal residue" evidence="8">
    <location>
        <position position="1"/>
    </location>
</feature>
<feature type="transmembrane region" description="Helical" evidence="6">
    <location>
        <begin position="177"/>
        <end position="197"/>
    </location>
</feature>
<evidence type="ECO:0000313" key="8">
    <source>
        <dbReference type="EMBL" id="JAT59315.1"/>
    </source>
</evidence>
<dbReference type="PANTHER" id="PTHR13146">
    <property type="match status" value="1"/>
</dbReference>
<dbReference type="InterPro" id="IPR037185">
    <property type="entry name" value="EmrE-like"/>
</dbReference>
<name>A0A1D1YXF7_9ARAE</name>
<feature type="transmembrane region" description="Helical" evidence="6">
    <location>
        <begin position="309"/>
        <end position="329"/>
    </location>
</feature>
<keyword evidence="5 6" id="KW-0472">Membrane</keyword>
<dbReference type="GO" id="GO:0016020">
    <property type="term" value="C:membrane"/>
    <property type="evidence" value="ECO:0007669"/>
    <property type="project" value="UniProtKB-SubCell"/>
</dbReference>
<sequence length="412" mass="46276">KMGTRTLLLTTGMLISGVCNTIFNKYQDMTCVEHCDDPKRAKYFEQPVWQTFNMFIGETLCYVLVYAILIWEYQAKKYAPLATDGTLTTDSGGITVVEDENNEIIKVEEEELTGRRIYLFWLPTLCDICGTTLMNVGLIYTTASVYQMLRGAVVLFTGSFSVLFLRRRLYAYHWFSLFLVVLGVSIVGISGILFPLLSQVEKKTSVDSFTVMDSNNAHTNKDSTITEASIGVFFVILAQIFVASQFVIEEKIMERYHVKPLRAVGLEGIFGLSTVGIIAIILHFAIGIYNPGGYFDISTGWNQIISFKQIWISGIAICFSIAFFNFFGLSVTKTLSATARSTIDTSRIVLVWVVSLFLGWESFSWLQVTGFVILVLGTFIFNNVIKPPPCFTVPPPNIQEVQPLLSEDHEHM</sequence>